<dbReference type="Pfam" id="PF03685">
    <property type="entry name" value="UPF0147"/>
    <property type="match status" value="1"/>
</dbReference>
<comment type="similarity">
    <text evidence="1 2">Belongs to the UPF0147 family.</text>
</comment>
<dbReference type="PATRIC" id="fig|1550241.5.peg.1413"/>
<sequence>MAQEMAPQVRTAIEILKQIADDRGVPRNIRRVATEAIEILMDNKMSTGLRAATVISKLDEVSTDPNMPLFARTKIWQVTSLLEQVKD</sequence>
<name>A0A0F7FI13_9CREN</name>
<dbReference type="NCBIfam" id="NF003319">
    <property type="entry name" value="PRK04330.1"/>
    <property type="match status" value="1"/>
</dbReference>
<dbReference type="InterPro" id="IPR023130">
    <property type="entry name" value="Ta0600-like_sf"/>
</dbReference>
<accession>A0A0F7FI13</accession>
<dbReference type="KEGG" id="thf:MA03_06815"/>
<dbReference type="SUPFAM" id="SSF158436">
    <property type="entry name" value="Ta0600-like"/>
    <property type="match status" value="1"/>
</dbReference>
<dbReference type="InterPro" id="IPR005354">
    <property type="entry name" value="UPF0147"/>
</dbReference>
<dbReference type="EMBL" id="CP009961">
    <property type="protein sequence ID" value="AKG39008.1"/>
    <property type="molecule type" value="Genomic_DNA"/>
</dbReference>
<dbReference type="RefSeq" id="WP_052884535.1">
    <property type="nucleotide sequence ID" value="NZ_CP009961.1"/>
</dbReference>
<dbReference type="STRING" id="1550241.MA03_06815"/>
<evidence type="ECO:0000256" key="2">
    <source>
        <dbReference type="HAMAP-Rule" id="MF_00342"/>
    </source>
</evidence>
<evidence type="ECO:0000256" key="1">
    <source>
        <dbReference type="ARBA" id="ARBA00005958"/>
    </source>
</evidence>
<dbReference type="GeneID" id="25401928"/>
<dbReference type="OrthoDB" id="65304at2157"/>
<dbReference type="HOGENOM" id="CLU_165882_0_1_2"/>
<dbReference type="AlphaFoldDB" id="A0A0F7FI13"/>
<proteinExistence type="inferred from homology"/>
<dbReference type="Proteomes" id="UP000067434">
    <property type="component" value="Chromosome"/>
</dbReference>
<reference evidence="3 4" key="1">
    <citation type="journal article" date="2015" name="Stand. Genomic Sci.">
        <title>Complete genome sequence of and proposal of Thermofilum uzonense sp. nov. a novel hyperthermophilic crenarchaeon and emended description of the genus Thermofilum.</title>
        <authorList>
            <person name="Toshchakov S.V."/>
            <person name="Korzhenkov A.A."/>
            <person name="Samarov N.I."/>
            <person name="Mazunin I.O."/>
            <person name="Mozhey O.I."/>
            <person name="Shmyr I.S."/>
            <person name="Derbikova K.S."/>
            <person name="Taranov E.A."/>
            <person name="Dominova I.N."/>
            <person name="Bonch-Osmolovskaya E.A."/>
            <person name="Patrushev M.V."/>
            <person name="Podosokorskaya O.A."/>
            <person name="Kublanov I.V."/>
        </authorList>
    </citation>
    <scope>NUCLEOTIDE SEQUENCE [LARGE SCALE GENOMIC DNA]</scope>
    <source>
        <strain evidence="3 4">1807-2</strain>
    </source>
</reference>
<evidence type="ECO:0000313" key="4">
    <source>
        <dbReference type="Proteomes" id="UP000067434"/>
    </source>
</evidence>
<organism evidence="3 4">
    <name type="scientific">Infirmifilum uzonense</name>
    <dbReference type="NCBI Taxonomy" id="1550241"/>
    <lineage>
        <taxon>Archaea</taxon>
        <taxon>Thermoproteota</taxon>
        <taxon>Thermoprotei</taxon>
        <taxon>Thermofilales</taxon>
        <taxon>Thermofilaceae</taxon>
        <taxon>Infirmifilum</taxon>
    </lineage>
</organism>
<keyword evidence="4" id="KW-1185">Reference proteome</keyword>
<dbReference type="Gene3D" id="1.20.1440.50">
    <property type="entry name" value="Ta0600-like"/>
    <property type="match status" value="1"/>
</dbReference>
<dbReference type="HAMAP" id="MF_00342">
    <property type="entry name" value="UPF0147"/>
    <property type="match status" value="1"/>
</dbReference>
<protein>
    <recommendedName>
        <fullName evidence="2">UPF0147 protein MA03_06815</fullName>
    </recommendedName>
</protein>
<evidence type="ECO:0000313" key="3">
    <source>
        <dbReference type="EMBL" id="AKG39008.1"/>
    </source>
</evidence>
<gene>
    <name evidence="3" type="ORF">MA03_06815</name>
</gene>